<feature type="compositionally biased region" description="Polar residues" evidence="1">
    <location>
        <begin position="1"/>
        <end position="16"/>
    </location>
</feature>
<dbReference type="OrthoDB" id="290375at2"/>
<evidence type="ECO:0000313" key="2">
    <source>
        <dbReference type="EMBL" id="TWT65028.1"/>
    </source>
</evidence>
<evidence type="ECO:0008006" key="4">
    <source>
        <dbReference type="Google" id="ProtNLM"/>
    </source>
</evidence>
<reference evidence="2 3" key="1">
    <citation type="submission" date="2019-02" db="EMBL/GenBank/DDBJ databases">
        <title>Deep-cultivation of Planctomycetes and their phenomic and genomic characterization uncovers novel biology.</title>
        <authorList>
            <person name="Wiegand S."/>
            <person name="Jogler M."/>
            <person name="Boedeker C."/>
            <person name="Pinto D."/>
            <person name="Vollmers J."/>
            <person name="Rivas-Marin E."/>
            <person name="Kohn T."/>
            <person name="Peeters S.H."/>
            <person name="Heuer A."/>
            <person name="Rast P."/>
            <person name="Oberbeckmann S."/>
            <person name="Bunk B."/>
            <person name="Jeske O."/>
            <person name="Meyerdierks A."/>
            <person name="Storesund J.E."/>
            <person name="Kallscheuer N."/>
            <person name="Luecker S."/>
            <person name="Lage O.M."/>
            <person name="Pohl T."/>
            <person name="Merkel B.J."/>
            <person name="Hornburger P."/>
            <person name="Mueller R.-W."/>
            <person name="Bruemmer F."/>
            <person name="Labrenz M."/>
            <person name="Spormann A.M."/>
            <person name="Op Den Camp H."/>
            <person name="Overmann J."/>
            <person name="Amann R."/>
            <person name="Jetten M.S.M."/>
            <person name="Mascher T."/>
            <person name="Medema M.H."/>
            <person name="Devos D.P."/>
            <person name="Kaster A.-K."/>
            <person name="Ovreas L."/>
            <person name="Rohde M."/>
            <person name="Galperin M.Y."/>
            <person name="Jogler C."/>
        </authorList>
    </citation>
    <scope>NUCLEOTIDE SEQUENCE [LARGE SCALE GENOMIC DNA]</scope>
    <source>
        <strain evidence="2 3">CA85</strain>
    </source>
</reference>
<sequence length="79" mass="8636">MPSNTQSTKSRSTVAQMRSRLDDATHSTSENLQAYGSHYVAEPAQDVAGLVRDYAKDRPDVAAVWLFGLGVLVGWKLRG</sequence>
<feature type="region of interest" description="Disordered" evidence="1">
    <location>
        <begin position="1"/>
        <end position="28"/>
    </location>
</feature>
<dbReference type="AlphaFoldDB" id="A0A5C5XQU7"/>
<accession>A0A5C5XQU7</accession>
<name>A0A5C5XQU7_9BACT</name>
<dbReference type="EMBL" id="SJPK01000008">
    <property type="protein sequence ID" value="TWT65028.1"/>
    <property type="molecule type" value="Genomic_DNA"/>
</dbReference>
<evidence type="ECO:0000256" key="1">
    <source>
        <dbReference type="SAM" id="MobiDB-lite"/>
    </source>
</evidence>
<organism evidence="2 3">
    <name type="scientific">Allorhodopirellula solitaria</name>
    <dbReference type="NCBI Taxonomy" id="2527987"/>
    <lineage>
        <taxon>Bacteria</taxon>
        <taxon>Pseudomonadati</taxon>
        <taxon>Planctomycetota</taxon>
        <taxon>Planctomycetia</taxon>
        <taxon>Pirellulales</taxon>
        <taxon>Pirellulaceae</taxon>
        <taxon>Allorhodopirellula</taxon>
    </lineage>
</organism>
<proteinExistence type="predicted"/>
<dbReference type="RefSeq" id="WP_146392290.1">
    <property type="nucleotide sequence ID" value="NZ_SJPK01000008.1"/>
</dbReference>
<gene>
    <name evidence="2" type="ORF">CA85_33730</name>
</gene>
<evidence type="ECO:0000313" key="3">
    <source>
        <dbReference type="Proteomes" id="UP000318053"/>
    </source>
</evidence>
<protein>
    <recommendedName>
        <fullName evidence="4">DUF883 domain-containing protein</fullName>
    </recommendedName>
</protein>
<keyword evidence="3" id="KW-1185">Reference proteome</keyword>
<dbReference type="Proteomes" id="UP000318053">
    <property type="component" value="Unassembled WGS sequence"/>
</dbReference>
<comment type="caution">
    <text evidence="2">The sequence shown here is derived from an EMBL/GenBank/DDBJ whole genome shotgun (WGS) entry which is preliminary data.</text>
</comment>